<feature type="non-terminal residue" evidence="3">
    <location>
        <position position="1"/>
    </location>
</feature>
<evidence type="ECO:0000313" key="3">
    <source>
        <dbReference type="EMBL" id="GJT00866.1"/>
    </source>
</evidence>
<evidence type="ECO:0000256" key="2">
    <source>
        <dbReference type="SAM" id="MobiDB-lite"/>
    </source>
</evidence>
<reference evidence="3" key="2">
    <citation type="submission" date="2022-01" db="EMBL/GenBank/DDBJ databases">
        <authorList>
            <person name="Yamashiro T."/>
            <person name="Shiraishi A."/>
            <person name="Satake H."/>
            <person name="Nakayama K."/>
        </authorList>
    </citation>
    <scope>NUCLEOTIDE SEQUENCE</scope>
</reference>
<protein>
    <submittedName>
        <fullName evidence="3">Uncharacterized protein</fullName>
    </submittedName>
</protein>
<sequence length="427" mass="48658">LVSQNLGADKDNSKDHYFYTLHDPLTKYQYQISKEATNEEPISIPFCDPPQSGKDRLQLIELMNLCTKLQKQVHDLEEAKSAQAKEIASLKKRVKQLEKRKKLRTLGLKRLRKGRKIADLDADKEVTLIDETQERYDEEMLFDVQDDLQGEEVVAEKEVAKKEVSVVDTVTADGKLVTTTSTTTIIDELTLAQTLIEIKAAKPKVVTTTARTITTVVASTRRKAKGIVFYDQEEQASAFTPIVSSSQLPQAKDKEQAELEKEKVAQEEASRAAIIKELDSIQAMIKADEQLDARLQAEEQEQFFIEEKSRMLVEMIVERKKFFAAQRAAEQRSKPPTKTQIRNRMCAYLKNIGGYKHNQLKGRSYEEIHKLFDKAYKQVNSFIDLEVVKSSETRTEGSSKRAGDELESNKSKKQKIDEHVEAKKDDD</sequence>
<dbReference type="EMBL" id="BQNB010012229">
    <property type="protein sequence ID" value="GJT00866.1"/>
    <property type="molecule type" value="Genomic_DNA"/>
</dbReference>
<evidence type="ECO:0000313" key="4">
    <source>
        <dbReference type="Proteomes" id="UP001151760"/>
    </source>
</evidence>
<name>A0ABQ5AF01_9ASTR</name>
<evidence type="ECO:0000256" key="1">
    <source>
        <dbReference type="SAM" id="Coils"/>
    </source>
</evidence>
<gene>
    <name evidence="3" type="ORF">Tco_0822035</name>
</gene>
<reference evidence="3" key="1">
    <citation type="journal article" date="2022" name="Int. J. Mol. Sci.">
        <title>Draft Genome of Tanacetum Coccineum: Genomic Comparison of Closely Related Tanacetum-Family Plants.</title>
        <authorList>
            <person name="Yamashiro T."/>
            <person name="Shiraishi A."/>
            <person name="Nakayama K."/>
            <person name="Satake H."/>
        </authorList>
    </citation>
    <scope>NUCLEOTIDE SEQUENCE</scope>
</reference>
<organism evidence="3 4">
    <name type="scientific">Tanacetum coccineum</name>
    <dbReference type="NCBI Taxonomy" id="301880"/>
    <lineage>
        <taxon>Eukaryota</taxon>
        <taxon>Viridiplantae</taxon>
        <taxon>Streptophyta</taxon>
        <taxon>Embryophyta</taxon>
        <taxon>Tracheophyta</taxon>
        <taxon>Spermatophyta</taxon>
        <taxon>Magnoliopsida</taxon>
        <taxon>eudicotyledons</taxon>
        <taxon>Gunneridae</taxon>
        <taxon>Pentapetalae</taxon>
        <taxon>asterids</taxon>
        <taxon>campanulids</taxon>
        <taxon>Asterales</taxon>
        <taxon>Asteraceae</taxon>
        <taxon>Asteroideae</taxon>
        <taxon>Anthemideae</taxon>
        <taxon>Anthemidinae</taxon>
        <taxon>Tanacetum</taxon>
    </lineage>
</organism>
<dbReference type="Proteomes" id="UP001151760">
    <property type="component" value="Unassembled WGS sequence"/>
</dbReference>
<feature type="region of interest" description="Disordered" evidence="2">
    <location>
        <begin position="390"/>
        <end position="427"/>
    </location>
</feature>
<accession>A0ABQ5AF01</accession>
<keyword evidence="1" id="KW-0175">Coiled coil</keyword>
<comment type="caution">
    <text evidence="3">The sequence shown here is derived from an EMBL/GenBank/DDBJ whole genome shotgun (WGS) entry which is preliminary data.</text>
</comment>
<feature type="coiled-coil region" evidence="1">
    <location>
        <begin position="59"/>
        <end position="100"/>
    </location>
</feature>
<keyword evidence="4" id="KW-1185">Reference proteome</keyword>
<feature type="coiled-coil region" evidence="1">
    <location>
        <begin position="252"/>
        <end position="301"/>
    </location>
</feature>
<proteinExistence type="predicted"/>